<evidence type="ECO:0000313" key="2">
    <source>
        <dbReference type="Proteomes" id="UP000790377"/>
    </source>
</evidence>
<accession>A0ACB8AF54</accession>
<comment type="caution">
    <text evidence="1">The sequence shown here is derived from an EMBL/GenBank/DDBJ whole genome shotgun (WGS) entry which is preliminary data.</text>
</comment>
<dbReference type="Proteomes" id="UP000790377">
    <property type="component" value="Unassembled WGS sequence"/>
</dbReference>
<gene>
    <name evidence="1" type="ORF">BJ138DRAFT_1150600</name>
</gene>
<dbReference type="EMBL" id="MU267677">
    <property type="protein sequence ID" value="KAH7911479.1"/>
    <property type="molecule type" value="Genomic_DNA"/>
</dbReference>
<proteinExistence type="predicted"/>
<evidence type="ECO:0000313" key="1">
    <source>
        <dbReference type="EMBL" id="KAH7911479.1"/>
    </source>
</evidence>
<name>A0ACB8AF54_9AGAM</name>
<reference evidence="1" key="1">
    <citation type="journal article" date="2021" name="New Phytol.">
        <title>Evolutionary innovations through gain and loss of genes in the ectomycorrhizal Boletales.</title>
        <authorList>
            <person name="Wu G."/>
            <person name="Miyauchi S."/>
            <person name="Morin E."/>
            <person name="Kuo A."/>
            <person name="Drula E."/>
            <person name="Varga T."/>
            <person name="Kohler A."/>
            <person name="Feng B."/>
            <person name="Cao Y."/>
            <person name="Lipzen A."/>
            <person name="Daum C."/>
            <person name="Hundley H."/>
            <person name="Pangilinan J."/>
            <person name="Johnson J."/>
            <person name="Barry K."/>
            <person name="LaButti K."/>
            <person name="Ng V."/>
            <person name="Ahrendt S."/>
            <person name="Min B."/>
            <person name="Choi I.G."/>
            <person name="Park H."/>
            <person name="Plett J.M."/>
            <person name="Magnuson J."/>
            <person name="Spatafora J.W."/>
            <person name="Nagy L.G."/>
            <person name="Henrissat B."/>
            <person name="Grigoriev I.V."/>
            <person name="Yang Z.L."/>
            <person name="Xu J."/>
            <person name="Martin F.M."/>
        </authorList>
    </citation>
    <scope>NUCLEOTIDE SEQUENCE</scope>
    <source>
        <strain evidence="1">ATCC 28755</strain>
    </source>
</reference>
<protein>
    <submittedName>
        <fullName evidence="1">Iron reductase</fullName>
    </submittedName>
</protein>
<sequence length="607" mass="66328">MSAVAPPVVPSNLQVYNSYVEDPIWQRKFTIIWCSALGFAVLVSLPTVILSIRNGQAFKGFFGISEDFGKKGYRSVAINQRPIHRSVRKVSALWNAMNSVVLWAPPKLKLNVGQIFIILAYLSAVIVCIIVDAPLISNPNRAGFLALAQFPIVFLFATKNSILGLLLGPGNGYEKLNFIHRMAGRLMFLAACIHGSLWIRNHLQYNIPILGQQKETSGVASFSLLGIIVLTSLKPVRKFFYQAFFIIHVLTYVAFFITVCYHTIYASPWIFPPLAFYGFDLLMRMFRYRIKDAVLLTPGTEMTLVHVNDCDDGWIAGQHVQLRVFFSNRVFESHPLTILSAPPSRSCLSNPGMYLAARVHGDWTRALYTYARKEHARLSQLCEKQSQDELGDASGSGPGALVQVMLDGPYGGSSVDLGRYESALLVAGGSGITFTLGLLDDIVGRCVKLDRAGGEITRRIEFAWCIRSFGYIEWFAPMLTDIANVALGSSLELHISIFVTCLCDPEAVPDIPNSIVTINKPSVYNLLNDLISPSSFSSTTSSDVEDDAAKMSSSASIEAVNPGGGVAVCASGPESMTTEAQNAVARLGVTKGVMMGGIALHTELFTL</sequence>
<keyword evidence="2" id="KW-1185">Reference proteome</keyword>
<organism evidence="1 2">
    <name type="scientific">Hygrophoropsis aurantiaca</name>
    <dbReference type="NCBI Taxonomy" id="72124"/>
    <lineage>
        <taxon>Eukaryota</taxon>
        <taxon>Fungi</taxon>
        <taxon>Dikarya</taxon>
        <taxon>Basidiomycota</taxon>
        <taxon>Agaricomycotina</taxon>
        <taxon>Agaricomycetes</taxon>
        <taxon>Agaricomycetidae</taxon>
        <taxon>Boletales</taxon>
        <taxon>Coniophorineae</taxon>
        <taxon>Hygrophoropsidaceae</taxon>
        <taxon>Hygrophoropsis</taxon>
    </lineage>
</organism>